<accession>A0A7K0DSF8</accession>
<keyword evidence="3" id="KW-0560">Oxidoreductase</keyword>
<evidence type="ECO:0000256" key="2">
    <source>
        <dbReference type="ARBA" id="ARBA00022723"/>
    </source>
</evidence>
<evidence type="ECO:0000313" key="8">
    <source>
        <dbReference type="Proteomes" id="UP000431401"/>
    </source>
</evidence>
<dbReference type="AlphaFoldDB" id="A0A7K0DSF8"/>
<dbReference type="GO" id="GO:0051537">
    <property type="term" value="F:2 iron, 2 sulfur cluster binding"/>
    <property type="evidence" value="ECO:0007669"/>
    <property type="project" value="UniProtKB-KW"/>
</dbReference>
<gene>
    <name evidence="7" type="ORF">NRB56_42890</name>
</gene>
<evidence type="ECO:0000259" key="6">
    <source>
        <dbReference type="PROSITE" id="PS51296"/>
    </source>
</evidence>
<dbReference type="InterPro" id="IPR044043">
    <property type="entry name" value="VanA_C_cat"/>
</dbReference>
<dbReference type="Gene3D" id="2.102.10.10">
    <property type="entry name" value="Rieske [2Fe-2S] iron-sulphur domain"/>
    <property type="match status" value="1"/>
</dbReference>
<dbReference type="Pfam" id="PF19112">
    <property type="entry name" value="VanA_C"/>
    <property type="match status" value="1"/>
</dbReference>
<dbReference type="InterPro" id="IPR017941">
    <property type="entry name" value="Rieske_2Fe-2S"/>
</dbReference>
<dbReference type="Proteomes" id="UP000431401">
    <property type="component" value="Unassembled WGS sequence"/>
</dbReference>
<dbReference type="GO" id="GO:0016705">
    <property type="term" value="F:oxidoreductase activity, acting on paired donors, with incorporation or reduction of molecular oxygen"/>
    <property type="evidence" value="ECO:0007669"/>
    <property type="project" value="UniProtKB-ARBA"/>
</dbReference>
<keyword evidence="5" id="KW-0411">Iron-sulfur</keyword>
<proteinExistence type="predicted"/>
<keyword evidence="4" id="KW-0408">Iron</keyword>
<evidence type="ECO:0000256" key="3">
    <source>
        <dbReference type="ARBA" id="ARBA00023002"/>
    </source>
</evidence>
<organism evidence="7 8">
    <name type="scientific">Nocardia aurantia</name>
    <dbReference type="NCBI Taxonomy" id="2585199"/>
    <lineage>
        <taxon>Bacteria</taxon>
        <taxon>Bacillati</taxon>
        <taxon>Actinomycetota</taxon>
        <taxon>Actinomycetes</taxon>
        <taxon>Mycobacteriales</taxon>
        <taxon>Nocardiaceae</taxon>
        <taxon>Nocardia</taxon>
    </lineage>
</organism>
<dbReference type="RefSeq" id="WP_153344869.1">
    <property type="nucleotide sequence ID" value="NZ_WEGI01000009.1"/>
</dbReference>
<dbReference type="PROSITE" id="PS51296">
    <property type="entry name" value="RIESKE"/>
    <property type="match status" value="1"/>
</dbReference>
<dbReference type="Pfam" id="PF00355">
    <property type="entry name" value="Rieske"/>
    <property type="match status" value="1"/>
</dbReference>
<reference evidence="7 8" key="1">
    <citation type="submission" date="2019-10" db="EMBL/GenBank/DDBJ databases">
        <title>Nocardia macrotermitis sp. nov. and Nocardia aurantia sp. nov., isolated from the gut of fungus growing-termite Macrotermes natalensis.</title>
        <authorList>
            <person name="Benndorf R."/>
            <person name="Schwitalla J."/>
            <person name="Martin K."/>
            <person name="De Beer W."/>
            <person name="Kaster A.-K."/>
            <person name="Vollmers J."/>
            <person name="Poulsen M."/>
            <person name="Beemelmanns C."/>
        </authorList>
    </citation>
    <scope>NUCLEOTIDE SEQUENCE [LARGE SCALE GENOMIC DNA]</scope>
    <source>
        <strain evidence="7 8">RB56</strain>
    </source>
</reference>
<dbReference type="SUPFAM" id="SSF50022">
    <property type="entry name" value="ISP domain"/>
    <property type="match status" value="1"/>
</dbReference>
<dbReference type="InterPro" id="IPR036922">
    <property type="entry name" value="Rieske_2Fe-2S_sf"/>
</dbReference>
<sequence length="349" mass="39438">MSNHPNPGPLTAERLFATGMRDQWHAICPSGFVERGGMRRITRLGEDWLLYRQSDGTVRMLADRCPHRGAPLSQGQHLGDRIACAYHGVQVDGTGTVVAVPGLPGCSLEGRQLVRSLPVREVAGAILAWFGLDPEAGPGPLELPEPLADEGTAAFLCYAEWESPWRWAMENLLDPMHGAFLHRESHSMFGGDTTARFRIRETDRGFFFEKTDQRGVNFDWVEFCRTGIDWVDLQIPYPASGGPGGPFGIVGIGTPIDAERTAVFFWRYRKVTGWERDVWQFLYRTTLEERHWHVLEQDRVMLEAMAPDADQAENLYQHDLGVLRLRRLYKAQAEEQAERAGKFAANYPR</sequence>
<keyword evidence="8" id="KW-1185">Reference proteome</keyword>
<evidence type="ECO:0000256" key="5">
    <source>
        <dbReference type="ARBA" id="ARBA00023014"/>
    </source>
</evidence>
<dbReference type="GO" id="GO:0046872">
    <property type="term" value="F:metal ion binding"/>
    <property type="evidence" value="ECO:0007669"/>
    <property type="project" value="UniProtKB-KW"/>
</dbReference>
<dbReference type="InterPro" id="IPR050584">
    <property type="entry name" value="Cholesterol_7-desaturase"/>
</dbReference>
<dbReference type="PANTHER" id="PTHR21266:SF60">
    <property type="entry name" value="3-KETOSTEROID-9-ALPHA-MONOOXYGENASE, OXYGENASE COMPONENT"/>
    <property type="match status" value="1"/>
</dbReference>
<dbReference type="PANTHER" id="PTHR21266">
    <property type="entry name" value="IRON-SULFUR DOMAIN CONTAINING PROTEIN"/>
    <property type="match status" value="1"/>
</dbReference>
<dbReference type="GO" id="GO:0004497">
    <property type="term" value="F:monooxygenase activity"/>
    <property type="evidence" value="ECO:0007669"/>
    <property type="project" value="UniProtKB-ARBA"/>
</dbReference>
<keyword evidence="2" id="KW-0479">Metal-binding</keyword>
<dbReference type="EMBL" id="WEGI01000009">
    <property type="protein sequence ID" value="MQY28705.1"/>
    <property type="molecule type" value="Genomic_DNA"/>
</dbReference>
<evidence type="ECO:0000313" key="7">
    <source>
        <dbReference type="EMBL" id="MQY28705.1"/>
    </source>
</evidence>
<dbReference type="Gene3D" id="3.90.380.10">
    <property type="entry name" value="Naphthalene 1,2-dioxygenase Alpha Subunit, Chain A, domain 1"/>
    <property type="match status" value="1"/>
</dbReference>
<evidence type="ECO:0000256" key="4">
    <source>
        <dbReference type="ARBA" id="ARBA00023004"/>
    </source>
</evidence>
<feature type="domain" description="Rieske" evidence="6">
    <location>
        <begin position="24"/>
        <end position="128"/>
    </location>
</feature>
<name>A0A7K0DSF8_9NOCA</name>
<keyword evidence="1" id="KW-0001">2Fe-2S</keyword>
<comment type="caution">
    <text evidence="7">The sequence shown here is derived from an EMBL/GenBank/DDBJ whole genome shotgun (WGS) entry which is preliminary data.</text>
</comment>
<dbReference type="SUPFAM" id="SSF55961">
    <property type="entry name" value="Bet v1-like"/>
    <property type="match status" value="1"/>
</dbReference>
<protein>
    <recommendedName>
        <fullName evidence="6">Rieske domain-containing protein</fullName>
    </recommendedName>
</protein>
<evidence type="ECO:0000256" key="1">
    <source>
        <dbReference type="ARBA" id="ARBA00022714"/>
    </source>
</evidence>
<dbReference type="OrthoDB" id="5243643at2"/>